<dbReference type="EMBL" id="JBHSED010000065">
    <property type="protein sequence ID" value="MFC4306512.1"/>
    <property type="molecule type" value="Genomic_DNA"/>
</dbReference>
<evidence type="ECO:0000313" key="2">
    <source>
        <dbReference type="EMBL" id="MFC4306512.1"/>
    </source>
</evidence>
<keyword evidence="3" id="KW-1185">Reference proteome</keyword>
<dbReference type="Pfam" id="PF08281">
    <property type="entry name" value="Sigma70_r4_2"/>
    <property type="match status" value="1"/>
</dbReference>
<gene>
    <name evidence="2" type="ORF">ACFO1S_24125</name>
</gene>
<dbReference type="InterPro" id="IPR013249">
    <property type="entry name" value="RNA_pol_sigma70_r4_t2"/>
</dbReference>
<comment type="caution">
    <text evidence="2">The sequence shown here is derived from an EMBL/GenBank/DDBJ whole genome shotgun (WGS) entry which is preliminary data.</text>
</comment>
<accession>A0ABV8SHQ7</accession>
<sequence>MQDIAEQTNCTVSAVKSLLHRTREMLRNRSALSRRNKHIRYDVERWSRAVMHDCPKRLISDR</sequence>
<dbReference type="InterPro" id="IPR013324">
    <property type="entry name" value="RNA_pol_sigma_r3/r4-like"/>
</dbReference>
<dbReference type="SUPFAM" id="SSF88659">
    <property type="entry name" value="Sigma3 and sigma4 domains of RNA polymerase sigma factors"/>
    <property type="match status" value="1"/>
</dbReference>
<protein>
    <submittedName>
        <fullName evidence="2">Sigma factor-like helix-turn-helix DNA-binding protein</fullName>
    </submittedName>
</protein>
<proteinExistence type="predicted"/>
<feature type="domain" description="RNA polymerase sigma factor 70 region 4 type 2" evidence="1">
    <location>
        <begin position="2"/>
        <end position="26"/>
    </location>
</feature>
<evidence type="ECO:0000259" key="1">
    <source>
        <dbReference type="Pfam" id="PF08281"/>
    </source>
</evidence>
<dbReference type="RefSeq" id="WP_378127800.1">
    <property type="nucleotide sequence ID" value="NZ_JBHSED010000065.1"/>
</dbReference>
<dbReference type="Proteomes" id="UP001595755">
    <property type="component" value="Unassembled WGS sequence"/>
</dbReference>
<dbReference type="Gene3D" id="1.10.10.10">
    <property type="entry name" value="Winged helix-like DNA-binding domain superfamily/Winged helix DNA-binding domain"/>
    <property type="match status" value="1"/>
</dbReference>
<name>A0ABV8SHQ7_9BACL</name>
<reference evidence="3" key="1">
    <citation type="journal article" date="2019" name="Int. J. Syst. Evol. Microbiol.">
        <title>The Global Catalogue of Microorganisms (GCM) 10K type strain sequencing project: providing services to taxonomists for standard genome sequencing and annotation.</title>
        <authorList>
            <consortium name="The Broad Institute Genomics Platform"/>
            <consortium name="The Broad Institute Genome Sequencing Center for Infectious Disease"/>
            <person name="Wu L."/>
            <person name="Ma J."/>
        </authorList>
    </citation>
    <scope>NUCLEOTIDE SEQUENCE [LARGE SCALE GENOMIC DNA]</scope>
    <source>
        <strain evidence="3">CGMCC 4.1641</strain>
    </source>
</reference>
<evidence type="ECO:0000313" key="3">
    <source>
        <dbReference type="Proteomes" id="UP001595755"/>
    </source>
</evidence>
<organism evidence="2 3">
    <name type="scientific">Cohnella boryungensis</name>
    <dbReference type="NCBI Taxonomy" id="768479"/>
    <lineage>
        <taxon>Bacteria</taxon>
        <taxon>Bacillati</taxon>
        <taxon>Bacillota</taxon>
        <taxon>Bacilli</taxon>
        <taxon>Bacillales</taxon>
        <taxon>Paenibacillaceae</taxon>
        <taxon>Cohnella</taxon>
    </lineage>
</organism>
<dbReference type="InterPro" id="IPR036388">
    <property type="entry name" value="WH-like_DNA-bd_sf"/>
</dbReference>